<comment type="caution">
    <text evidence="4">The sequence shown here is derived from an EMBL/GenBank/DDBJ whole genome shotgun (WGS) entry which is preliminary data.</text>
</comment>
<feature type="domain" description="Transcobalamin-like C-terminal" evidence="3">
    <location>
        <begin position="236"/>
        <end position="311"/>
    </location>
</feature>
<keyword evidence="2" id="KW-0732">Signal</keyword>
<feature type="compositionally biased region" description="Low complexity" evidence="1">
    <location>
        <begin position="195"/>
        <end position="205"/>
    </location>
</feature>
<dbReference type="InterPro" id="IPR027954">
    <property type="entry name" value="Transcobalamin-like_C"/>
</dbReference>
<accession>A0A916YS66</accession>
<feature type="compositionally biased region" description="Polar residues" evidence="1">
    <location>
        <begin position="128"/>
        <end position="141"/>
    </location>
</feature>
<evidence type="ECO:0000256" key="2">
    <source>
        <dbReference type="SAM" id="SignalP"/>
    </source>
</evidence>
<gene>
    <name evidence="4" type="ORF">GCM10010911_14180</name>
</gene>
<keyword evidence="5" id="KW-1185">Reference proteome</keyword>
<feature type="compositionally biased region" description="Low complexity" evidence="1">
    <location>
        <begin position="60"/>
        <end position="77"/>
    </location>
</feature>
<name>A0A916YS66_9BACL</name>
<feature type="signal peptide" evidence="2">
    <location>
        <begin position="1"/>
        <end position="28"/>
    </location>
</feature>
<dbReference type="EMBL" id="BMHP01000001">
    <property type="protein sequence ID" value="GGD57535.1"/>
    <property type="molecule type" value="Genomic_DNA"/>
</dbReference>
<feature type="region of interest" description="Disordered" evidence="1">
    <location>
        <begin position="28"/>
        <end position="209"/>
    </location>
</feature>
<reference evidence="4" key="2">
    <citation type="submission" date="2020-09" db="EMBL/GenBank/DDBJ databases">
        <authorList>
            <person name="Sun Q."/>
            <person name="Zhou Y."/>
        </authorList>
    </citation>
    <scope>NUCLEOTIDE SEQUENCE</scope>
    <source>
        <strain evidence="4">CGMCC 1.15178</strain>
    </source>
</reference>
<dbReference type="Pfam" id="PF14478">
    <property type="entry name" value="DUF4430"/>
    <property type="match status" value="1"/>
</dbReference>
<feature type="compositionally biased region" description="Basic and acidic residues" evidence="1">
    <location>
        <begin position="116"/>
        <end position="127"/>
    </location>
</feature>
<dbReference type="Proteomes" id="UP000612456">
    <property type="component" value="Unassembled WGS sequence"/>
</dbReference>
<evidence type="ECO:0000313" key="5">
    <source>
        <dbReference type="Proteomes" id="UP000612456"/>
    </source>
</evidence>
<dbReference type="AlphaFoldDB" id="A0A916YS66"/>
<proteinExistence type="predicted"/>
<feature type="chain" id="PRO_5039643591" description="Transcobalamin-like C-terminal domain-containing protein" evidence="2">
    <location>
        <begin position="29"/>
        <end position="323"/>
    </location>
</feature>
<dbReference type="PROSITE" id="PS51257">
    <property type="entry name" value="PROKAR_LIPOPROTEIN"/>
    <property type="match status" value="1"/>
</dbReference>
<organism evidence="4 5">
    <name type="scientific">Paenibacillus nasutitermitis</name>
    <dbReference type="NCBI Taxonomy" id="1652958"/>
    <lineage>
        <taxon>Bacteria</taxon>
        <taxon>Bacillati</taxon>
        <taxon>Bacillota</taxon>
        <taxon>Bacilli</taxon>
        <taxon>Bacillales</taxon>
        <taxon>Paenibacillaceae</taxon>
        <taxon>Paenibacillus</taxon>
    </lineage>
</organism>
<feature type="compositionally biased region" description="Polar residues" evidence="1">
    <location>
        <begin position="150"/>
        <end position="162"/>
    </location>
</feature>
<evidence type="ECO:0000313" key="4">
    <source>
        <dbReference type="EMBL" id="GGD57535.1"/>
    </source>
</evidence>
<evidence type="ECO:0000259" key="3">
    <source>
        <dbReference type="Pfam" id="PF14478"/>
    </source>
</evidence>
<sequence length="323" mass="32952">MPTYTKSRSSLLTGFLILIMLITGCAGQADPAPSIAAEKSQDKTTYNAVDSPAGKESKGNPNSDSSAVDSSDNAASSGEPVPSPSTAGKETKTPAAPTSPETAGKPATGKAAELSGGDKDPSIKKTDSGPSSSQADESTGKSGVPKESQDNPASGTEKNSPAASKPAGDPAATTGTKPVPGAAQPSVPENSENKAAQAQDSAAAEAKTENTVTLSIIADPDTGTVLAPTPIEIGKGDTVLDILKRITRNNKIQMEFSGRGAAAYVEGINNVYEFDHGSESGWMYRVDGEFPNKSAGAYKVKAGDTVEWLYTLDLGKDLGGDIE</sequence>
<dbReference type="Gene3D" id="2.170.130.30">
    <property type="match status" value="1"/>
</dbReference>
<reference evidence="4" key="1">
    <citation type="journal article" date="2014" name="Int. J. Syst. Evol. Microbiol.">
        <title>Complete genome sequence of Corynebacterium casei LMG S-19264T (=DSM 44701T), isolated from a smear-ripened cheese.</title>
        <authorList>
            <consortium name="US DOE Joint Genome Institute (JGI-PGF)"/>
            <person name="Walter F."/>
            <person name="Albersmeier A."/>
            <person name="Kalinowski J."/>
            <person name="Ruckert C."/>
        </authorList>
    </citation>
    <scope>NUCLEOTIDE SEQUENCE</scope>
    <source>
        <strain evidence="4">CGMCC 1.15178</strain>
    </source>
</reference>
<evidence type="ECO:0000256" key="1">
    <source>
        <dbReference type="SAM" id="MobiDB-lite"/>
    </source>
</evidence>
<dbReference type="RefSeq" id="WP_188990438.1">
    <property type="nucleotide sequence ID" value="NZ_BMHP01000001.1"/>
</dbReference>
<protein>
    <recommendedName>
        <fullName evidence="3">Transcobalamin-like C-terminal domain-containing protein</fullName>
    </recommendedName>
</protein>